<keyword evidence="3" id="KW-1185">Reference proteome</keyword>
<dbReference type="Pfam" id="PF09836">
    <property type="entry name" value="DUF2063"/>
    <property type="match status" value="1"/>
</dbReference>
<dbReference type="InterPro" id="IPR044922">
    <property type="entry name" value="DUF2063_N_sf"/>
</dbReference>
<dbReference type="RefSeq" id="WP_212674269.1">
    <property type="nucleotide sequence ID" value="NZ_JAGSPJ010000001.1"/>
</dbReference>
<evidence type="ECO:0000313" key="3">
    <source>
        <dbReference type="Proteomes" id="UP000678545"/>
    </source>
</evidence>
<dbReference type="AlphaFoldDB" id="A0A941IFM0"/>
<dbReference type="InterPro" id="IPR018640">
    <property type="entry name" value="DUF2063"/>
</dbReference>
<evidence type="ECO:0000313" key="2">
    <source>
        <dbReference type="EMBL" id="MBR7799170.1"/>
    </source>
</evidence>
<accession>A0A941IFM0</accession>
<sequence>MQLRDIQQAFADLLLNSTQINDHPLFSTKSQVLFERVEIYRNNRAAIWSNTLGNAFPVLRRLVGNEFFSYLAQEYGLAFPSTTGNLNLFGERFAEFLLHEKSVSSYPYFSSIAELEWLLHLAYYERDQEVLGIAEFLSTSADDPGGFCLKVHPTLHFFSSEYAAVDIFYAHQYAVVPELQVSITTPCYAIVHRPQWKSLVTRVSEIDFLILQALSSGNTLETSIEVGLKRDANFPIAASLQSWFDAGFFVGACCKD</sequence>
<comment type="caution">
    <text evidence="2">The sequence shown here is derived from an EMBL/GenBank/DDBJ whole genome shotgun (WGS) entry which is preliminary data.</text>
</comment>
<dbReference type="EMBL" id="JAGSPJ010000001">
    <property type="protein sequence ID" value="MBR7799170.1"/>
    <property type="molecule type" value="Genomic_DNA"/>
</dbReference>
<proteinExistence type="predicted"/>
<dbReference type="Proteomes" id="UP000678545">
    <property type="component" value="Unassembled WGS sequence"/>
</dbReference>
<gene>
    <name evidence="2" type="ORF">KDM90_04085</name>
</gene>
<name>A0A941IFM0_9BURK</name>
<dbReference type="GO" id="GO:0003677">
    <property type="term" value="F:DNA binding"/>
    <property type="evidence" value="ECO:0007669"/>
    <property type="project" value="UniProtKB-KW"/>
</dbReference>
<organism evidence="2 3">
    <name type="scientific">Undibacterium fentianense</name>
    <dbReference type="NCBI Taxonomy" id="2828728"/>
    <lineage>
        <taxon>Bacteria</taxon>
        <taxon>Pseudomonadati</taxon>
        <taxon>Pseudomonadota</taxon>
        <taxon>Betaproteobacteria</taxon>
        <taxon>Burkholderiales</taxon>
        <taxon>Oxalobacteraceae</taxon>
        <taxon>Undibacterium</taxon>
    </lineage>
</organism>
<protein>
    <submittedName>
        <fullName evidence="2">DNA-binding domain-containing protein</fullName>
    </submittedName>
</protein>
<feature type="domain" description="Putative DNA-binding" evidence="1">
    <location>
        <begin position="6"/>
        <end position="97"/>
    </location>
</feature>
<keyword evidence="2" id="KW-0238">DNA-binding</keyword>
<dbReference type="Gene3D" id="1.10.150.690">
    <property type="entry name" value="DUF2063"/>
    <property type="match status" value="1"/>
</dbReference>
<reference evidence="2" key="1">
    <citation type="submission" date="2021-04" db="EMBL/GenBank/DDBJ databases">
        <title>novel species isolated from subtropical streams in China.</title>
        <authorList>
            <person name="Lu H."/>
        </authorList>
    </citation>
    <scope>NUCLEOTIDE SEQUENCE</scope>
    <source>
        <strain evidence="2">FT137W</strain>
    </source>
</reference>
<evidence type="ECO:0000259" key="1">
    <source>
        <dbReference type="Pfam" id="PF09836"/>
    </source>
</evidence>